<dbReference type="SUPFAM" id="SSF55816">
    <property type="entry name" value="5'-nucleotidase (syn. UDP-sugar hydrolase), C-terminal domain"/>
    <property type="match status" value="1"/>
</dbReference>
<dbReference type="RefSeq" id="WP_258335423.1">
    <property type="nucleotide sequence ID" value="NZ_JANRHJ010000003.1"/>
</dbReference>
<feature type="signal peptide" evidence="1">
    <location>
        <begin position="1"/>
        <end position="19"/>
    </location>
</feature>
<dbReference type="PRINTS" id="PR01607">
    <property type="entry name" value="APYRASEFAMLY"/>
</dbReference>
<feature type="chain" id="PRO_5043689191" evidence="1">
    <location>
        <begin position="20"/>
        <end position="252"/>
    </location>
</feature>
<proteinExistence type="predicted"/>
<evidence type="ECO:0000313" key="3">
    <source>
        <dbReference type="EMBL" id="MCR8873090.1"/>
    </source>
</evidence>
<keyword evidence="4" id="KW-1185">Reference proteome</keyword>
<evidence type="ECO:0000313" key="4">
    <source>
        <dbReference type="Proteomes" id="UP001204579"/>
    </source>
</evidence>
<keyword evidence="1" id="KW-0732">Signal</keyword>
<evidence type="ECO:0000259" key="2">
    <source>
        <dbReference type="Pfam" id="PF02872"/>
    </source>
</evidence>
<organism evidence="3 4">
    <name type="scientific">Phocaeicola barnesiae</name>
    <dbReference type="NCBI Taxonomy" id="376804"/>
    <lineage>
        <taxon>Bacteria</taxon>
        <taxon>Pseudomonadati</taxon>
        <taxon>Bacteroidota</taxon>
        <taxon>Bacteroidia</taxon>
        <taxon>Bacteroidales</taxon>
        <taxon>Bacteroidaceae</taxon>
        <taxon>Phocaeicola</taxon>
    </lineage>
</organism>
<protein>
    <submittedName>
        <fullName evidence="3">5'-nucleotidase C-terminal domain-containing protein</fullName>
    </submittedName>
</protein>
<dbReference type="InterPro" id="IPR006179">
    <property type="entry name" value="5_nucleotidase/apyrase"/>
</dbReference>
<dbReference type="EMBL" id="JANRHJ010000003">
    <property type="protein sequence ID" value="MCR8873090.1"/>
    <property type="molecule type" value="Genomic_DNA"/>
</dbReference>
<dbReference type="PANTHER" id="PTHR11575">
    <property type="entry name" value="5'-NUCLEOTIDASE-RELATED"/>
    <property type="match status" value="1"/>
</dbReference>
<dbReference type="AlphaFoldDB" id="A0AAW5N7F3"/>
<dbReference type="InterPro" id="IPR036907">
    <property type="entry name" value="5'-Nucleotdase_C_sf"/>
</dbReference>
<dbReference type="Proteomes" id="UP001204579">
    <property type="component" value="Unassembled WGS sequence"/>
</dbReference>
<comment type="caution">
    <text evidence="3">The sequence shown here is derived from an EMBL/GenBank/DDBJ whole genome shotgun (WGS) entry which is preliminary data.</text>
</comment>
<dbReference type="Pfam" id="PF02872">
    <property type="entry name" value="5_nucleotid_C"/>
    <property type="match status" value="1"/>
</dbReference>
<dbReference type="PANTHER" id="PTHR11575:SF24">
    <property type="entry name" value="5'-NUCLEOTIDASE"/>
    <property type="match status" value="1"/>
</dbReference>
<dbReference type="Gene3D" id="3.90.780.10">
    <property type="entry name" value="5'-Nucleotidase, C-terminal domain"/>
    <property type="match status" value="1"/>
</dbReference>
<dbReference type="InterPro" id="IPR008334">
    <property type="entry name" value="5'-Nucleotdase_C"/>
</dbReference>
<dbReference type="GO" id="GO:0016787">
    <property type="term" value="F:hydrolase activity"/>
    <property type="evidence" value="ECO:0007669"/>
    <property type="project" value="InterPro"/>
</dbReference>
<gene>
    <name evidence="3" type="ORF">NW209_03460</name>
</gene>
<reference evidence="3 4" key="1">
    <citation type="submission" date="2022-08" db="EMBL/GenBank/DDBJ databases">
        <authorList>
            <person name="Zeman M."/>
            <person name="Kubasova T."/>
        </authorList>
    </citation>
    <scope>NUCLEOTIDE SEQUENCE [LARGE SCALE GENOMIC DNA]</scope>
    <source>
        <strain evidence="3 4">ET62</strain>
    </source>
</reference>
<name>A0AAW5N7F3_9BACT</name>
<sequence>MIKNYMKVGLLAGMLSLYACSSSYTVTEIEGGRVAMTSVYDKDPDAGAVALLKTYQLRKDSIMSPVIGHSAANLVSYRPESPLSNLLADVIKQSTVKLTGEKVDVAVMNMGGIRSALSEGEITYGDVFEITPFENALCLLTMDGATLLRLFEQIAALHGEGLSGARLVISKDGKLLEATVAGKAIDPQAVYRIATIDYLAEGNDKMTAFRDAKSKTFPADGLLRDALLNYVKECEQKGVFVQAKVEGRIVVK</sequence>
<feature type="domain" description="5'-Nucleotidase C-terminal" evidence="2">
    <location>
        <begin position="66"/>
        <end position="210"/>
    </location>
</feature>
<dbReference type="PROSITE" id="PS51257">
    <property type="entry name" value="PROKAR_LIPOPROTEIN"/>
    <property type="match status" value="1"/>
</dbReference>
<accession>A0AAW5N7F3</accession>
<dbReference type="GO" id="GO:0009166">
    <property type="term" value="P:nucleotide catabolic process"/>
    <property type="evidence" value="ECO:0007669"/>
    <property type="project" value="InterPro"/>
</dbReference>
<evidence type="ECO:0000256" key="1">
    <source>
        <dbReference type="SAM" id="SignalP"/>
    </source>
</evidence>